<protein>
    <submittedName>
        <fullName evidence="2">Nuclear transport factor 2 family protein</fullName>
    </submittedName>
</protein>
<sequence>MEKLTPEKALWLAERYYKGMEKRDASMAREFYTEDFVLQDDGAVDLIRGIDEAEAFLQNMYNTWPDLKFELIKEPAIGIDGVTVAFLVRATSSRKSRRKFTGPTAQWEFASFYTVDLEQEKFSAGRCCFNMLDLYEQLLPVPKRGSKWFRKLEAIFTGQQVK</sequence>
<dbReference type="InterPro" id="IPR032710">
    <property type="entry name" value="NTF2-like_dom_sf"/>
</dbReference>
<dbReference type="RefSeq" id="WP_168548486.1">
    <property type="nucleotide sequence ID" value="NZ_JAAXPR010000003.1"/>
</dbReference>
<keyword evidence="3" id="KW-1185">Reference proteome</keyword>
<evidence type="ECO:0000313" key="2">
    <source>
        <dbReference type="EMBL" id="NKZ19731.1"/>
    </source>
</evidence>
<dbReference type="Gene3D" id="3.10.450.50">
    <property type="match status" value="1"/>
</dbReference>
<dbReference type="AlphaFoldDB" id="A0A7X6MXH5"/>
<dbReference type="Proteomes" id="UP000522720">
    <property type="component" value="Unassembled WGS sequence"/>
</dbReference>
<proteinExistence type="predicted"/>
<dbReference type="SUPFAM" id="SSF54427">
    <property type="entry name" value="NTF2-like"/>
    <property type="match status" value="1"/>
</dbReference>
<dbReference type="InterPro" id="IPR037401">
    <property type="entry name" value="SnoaL-like"/>
</dbReference>
<reference evidence="2 3" key="1">
    <citation type="submission" date="2020-04" db="EMBL/GenBank/DDBJ databases">
        <title>MicrobeNet Type strains.</title>
        <authorList>
            <person name="Nicholson A.C."/>
        </authorList>
    </citation>
    <scope>NUCLEOTIDE SEQUENCE [LARGE SCALE GENOMIC DNA]</scope>
    <source>
        <strain evidence="2 3">CCUG 69612</strain>
    </source>
</reference>
<dbReference type="EMBL" id="JAAXPR010000003">
    <property type="protein sequence ID" value="NKZ19731.1"/>
    <property type="molecule type" value="Genomic_DNA"/>
</dbReference>
<feature type="domain" description="SnoaL-like" evidence="1">
    <location>
        <begin position="13"/>
        <end position="116"/>
    </location>
</feature>
<accession>A0A7X6MXH5</accession>
<name>A0A7X6MXH5_9STRE</name>
<comment type="caution">
    <text evidence="2">The sequence shown here is derived from an EMBL/GenBank/DDBJ whole genome shotgun (WGS) entry which is preliminary data.</text>
</comment>
<organism evidence="2 3">
    <name type="scientific">Streptococcus ovuberis</name>
    <dbReference type="NCBI Taxonomy" id="1936207"/>
    <lineage>
        <taxon>Bacteria</taxon>
        <taxon>Bacillati</taxon>
        <taxon>Bacillota</taxon>
        <taxon>Bacilli</taxon>
        <taxon>Lactobacillales</taxon>
        <taxon>Streptococcaceae</taxon>
        <taxon>Streptococcus</taxon>
    </lineage>
</organism>
<dbReference type="Pfam" id="PF12680">
    <property type="entry name" value="SnoaL_2"/>
    <property type="match status" value="1"/>
</dbReference>
<gene>
    <name evidence="2" type="ORF">HF992_02520</name>
</gene>
<evidence type="ECO:0000313" key="3">
    <source>
        <dbReference type="Proteomes" id="UP000522720"/>
    </source>
</evidence>
<evidence type="ECO:0000259" key="1">
    <source>
        <dbReference type="Pfam" id="PF12680"/>
    </source>
</evidence>